<gene>
    <name evidence="1" type="ORF">OVA965_LOCUS43409</name>
    <name evidence="2" type="ORF">TMI583_LOCUS45659</name>
</gene>
<proteinExistence type="predicted"/>
<evidence type="ECO:0000313" key="2">
    <source>
        <dbReference type="EMBL" id="CAF4447294.1"/>
    </source>
</evidence>
<dbReference type="Proteomes" id="UP000677228">
    <property type="component" value="Unassembled WGS sequence"/>
</dbReference>
<comment type="caution">
    <text evidence="1">The sequence shown here is derived from an EMBL/GenBank/DDBJ whole genome shotgun (WGS) entry which is preliminary data.</text>
</comment>
<organism evidence="1 3">
    <name type="scientific">Didymodactylos carnosus</name>
    <dbReference type="NCBI Taxonomy" id="1234261"/>
    <lineage>
        <taxon>Eukaryota</taxon>
        <taxon>Metazoa</taxon>
        <taxon>Spiralia</taxon>
        <taxon>Gnathifera</taxon>
        <taxon>Rotifera</taxon>
        <taxon>Eurotatoria</taxon>
        <taxon>Bdelloidea</taxon>
        <taxon>Philodinida</taxon>
        <taxon>Philodinidae</taxon>
        <taxon>Didymodactylos</taxon>
    </lineage>
</organism>
<dbReference type="AlphaFoldDB" id="A0A8S2G4M9"/>
<dbReference type="EMBL" id="CAJNOK010057096">
    <property type="protein sequence ID" value="CAF1625029.1"/>
    <property type="molecule type" value="Genomic_DNA"/>
</dbReference>
<protein>
    <submittedName>
        <fullName evidence="1">Uncharacterized protein</fullName>
    </submittedName>
</protein>
<dbReference type="EMBL" id="CAJOBA010082266">
    <property type="protein sequence ID" value="CAF4447294.1"/>
    <property type="molecule type" value="Genomic_DNA"/>
</dbReference>
<evidence type="ECO:0000313" key="3">
    <source>
        <dbReference type="Proteomes" id="UP000677228"/>
    </source>
</evidence>
<accession>A0A8S2G4M9</accession>
<name>A0A8S2G4M9_9BILA</name>
<sequence length="77" mass="8841">MLAYDFRNIVETTRDSSSNVLSLDVDAIKTNWLNEYEVLFNETQADIEEMVVNIINSITKHHHNLQSSSKTQNAITE</sequence>
<evidence type="ECO:0000313" key="1">
    <source>
        <dbReference type="EMBL" id="CAF1625029.1"/>
    </source>
</evidence>
<dbReference type="Proteomes" id="UP000682733">
    <property type="component" value="Unassembled WGS sequence"/>
</dbReference>
<reference evidence="1" key="1">
    <citation type="submission" date="2021-02" db="EMBL/GenBank/DDBJ databases">
        <authorList>
            <person name="Nowell W R."/>
        </authorList>
    </citation>
    <scope>NUCLEOTIDE SEQUENCE</scope>
</reference>
<feature type="non-terminal residue" evidence="1">
    <location>
        <position position="1"/>
    </location>
</feature>